<evidence type="ECO:0000256" key="5">
    <source>
        <dbReference type="ARBA" id="ARBA00023002"/>
    </source>
</evidence>
<dbReference type="InterPro" id="IPR009075">
    <property type="entry name" value="AcylCo_DH/oxidase_C"/>
</dbReference>
<dbReference type="RefSeq" id="WP_103685271.1">
    <property type="nucleotide sequence ID" value="NZ_PQGG01000033.1"/>
</dbReference>
<evidence type="ECO:0000256" key="1">
    <source>
        <dbReference type="ARBA" id="ARBA00001974"/>
    </source>
</evidence>
<keyword evidence="3 6" id="KW-0285">Flavoprotein</keyword>
<feature type="domain" description="Acyl-CoA oxidase/dehydrogenase middle" evidence="8">
    <location>
        <begin position="127"/>
        <end position="219"/>
    </location>
</feature>
<comment type="cofactor">
    <cofactor evidence="1 6">
        <name>FAD</name>
        <dbReference type="ChEBI" id="CHEBI:57692"/>
    </cofactor>
</comment>
<dbReference type="OrthoDB" id="9769473at2"/>
<sequence length="403" mass="44728">MDLTSDQSIVEFRQEVRQFIADNLPVEVAQRGLRAYHEEKADVILWMQILEKQGWSAINWPVEYGGTGWGTAKQLVFEEECMRAGAPQKPIVGLSLVAPVIYTYGSSEQKQMHLPKIKNAESWWGQCFSEPNAGSDLASLKTSAEFDGSNYIINGHKIWTTLGQFADWLFLLAVTDKTVKPQTGISFFLVKADSPGITMRPIYSIEKGHTLNEFFFEDVVVPASGLVGELGKGWSYAKFLLENERSWSAEIPRNKALLKRLIEVASQSIDGQPPLLDSYSFKEKICDLSARLNALEYMTLRAMSEHEASAGESISAWEAGSILHVKGSEMQQEIGALTLEALGSYGAVYFPKYTTKPEGGYPQGPELAHGVAADYLYRRATTIYGGSNEIQRNIIANAMLGKF</sequence>
<dbReference type="SUPFAM" id="SSF56645">
    <property type="entry name" value="Acyl-CoA dehydrogenase NM domain-like"/>
    <property type="match status" value="1"/>
</dbReference>
<reference evidence="11 13" key="2">
    <citation type="submission" date="2018-10" db="EMBL/GenBank/DDBJ databases">
        <title>Draft genome sequence of Zhongshania sp. DSW25-10.</title>
        <authorList>
            <person name="Oh J."/>
        </authorList>
    </citation>
    <scope>NUCLEOTIDE SEQUENCE [LARGE SCALE GENOMIC DNA]</scope>
    <source>
        <strain evidence="11 13">DSW25-10</strain>
    </source>
</reference>
<evidence type="ECO:0000256" key="4">
    <source>
        <dbReference type="ARBA" id="ARBA00022827"/>
    </source>
</evidence>
<comment type="similarity">
    <text evidence="2 6">Belongs to the acyl-CoA dehydrogenase family.</text>
</comment>
<evidence type="ECO:0000256" key="3">
    <source>
        <dbReference type="ARBA" id="ARBA00022630"/>
    </source>
</evidence>
<keyword evidence="5 6" id="KW-0560">Oxidoreductase</keyword>
<dbReference type="InterPro" id="IPR006091">
    <property type="entry name" value="Acyl-CoA_Oxase/DH_mid-dom"/>
</dbReference>
<evidence type="ECO:0000259" key="7">
    <source>
        <dbReference type="Pfam" id="PF00441"/>
    </source>
</evidence>
<dbReference type="InterPro" id="IPR052161">
    <property type="entry name" value="Mycobact_Acyl-CoA_DH"/>
</dbReference>
<dbReference type="Proteomes" id="UP000274695">
    <property type="component" value="Unassembled WGS sequence"/>
</dbReference>
<evidence type="ECO:0000313" key="13">
    <source>
        <dbReference type="Proteomes" id="UP000274695"/>
    </source>
</evidence>
<name>A0A2S4HD34_9GAMM</name>
<keyword evidence="4 6" id="KW-0274">FAD</keyword>
<evidence type="ECO:0000313" key="10">
    <source>
        <dbReference type="EMBL" id="POP51912.1"/>
    </source>
</evidence>
<dbReference type="EMBL" id="PQGG01000033">
    <property type="protein sequence ID" value="POP51912.1"/>
    <property type="molecule type" value="Genomic_DNA"/>
</dbReference>
<dbReference type="Gene3D" id="1.10.540.10">
    <property type="entry name" value="Acyl-CoA dehydrogenase/oxidase, N-terminal domain"/>
    <property type="match status" value="1"/>
</dbReference>
<dbReference type="Pfam" id="PF00441">
    <property type="entry name" value="Acyl-CoA_dh_1"/>
    <property type="match status" value="1"/>
</dbReference>
<dbReference type="InterPro" id="IPR013786">
    <property type="entry name" value="AcylCoA_DH/ox_N"/>
</dbReference>
<dbReference type="Proteomes" id="UP000237222">
    <property type="component" value="Unassembled WGS sequence"/>
</dbReference>
<dbReference type="GO" id="GO:0005886">
    <property type="term" value="C:plasma membrane"/>
    <property type="evidence" value="ECO:0007669"/>
    <property type="project" value="TreeGrafter"/>
</dbReference>
<dbReference type="Pfam" id="PF02771">
    <property type="entry name" value="Acyl-CoA_dh_N"/>
    <property type="match status" value="1"/>
</dbReference>
<organism evidence="10 12">
    <name type="scientific">Zhongshania marina</name>
    <dbReference type="NCBI Taxonomy" id="2304603"/>
    <lineage>
        <taxon>Bacteria</taxon>
        <taxon>Pseudomonadati</taxon>
        <taxon>Pseudomonadota</taxon>
        <taxon>Gammaproteobacteria</taxon>
        <taxon>Cellvibrionales</taxon>
        <taxon>Spongiibacteraceae</taxon>
        <taxon>Zhongshania</taxon>
    </lineage>
</organism>
<evidence type="ECO:0000256" key="6">
    <source>
        <dbReference type="RuleBase" id="RU362125"/>
    </source>
</evidence>
<dbReference type="Pfam" id="PF02770">
    <property type="entry name" value="Acyl-CoA_dh_M"/>
    <property type="match status" value="1"/>
</dbReference>
<dbReference type="GO" id="GO:0016627">
    <property type="term" value="F:oxidoreductase activity, acting on the CH-CH group of donors"/>
    <property type="evidence" value="ECO:0007669"/>
    <property type="project" value="InterPro"/>
</dbReference>
<accession>A0A2S4HD34</accession>
<protein>
    <submittedName>
        <fullName evidence="10">Acyl-CoA dehydrogenase</fullName>
    </submittedName>
</protein>
<dbReference type="InterPro" id="IPR009100">
    <property type="entry name" value="AcylCoA_DH/oxidase_NM_dom_sf"/>
</dbReference>
<evidence type="ECO:0000313" key="12">
    <source>
        <dbReference type="Proteomes" id="UP000237222"/>
    </source>
</evidence>
<dbReference type="InterPro" id="IPR037069">
    <property type="entry name" value="AcylCoA_DH/ox_N_sf"/>
</dbReference>
<evidence type="ECO:0000256" key="2">
    <source>
        <dbReference type="ARBA" id="ARBA00009347"/>
    </source>
</evidence>
<dbReference type="EMBL" id="RHGB01000006">
    <property type="protein sequence ID" value="RNL65616.1"/>
    <property type="molecule type" value="Genomic_DNA"/>
</dbReference>
<dbReference type="Gene3D" id="2.40.110.10">
    <property type="entry name" value="Butyryl-CoA Dehydrogenase, subunit A, domain 2"/>
    <property type="match status" value="1"/>
</dbReference>
<evidence type="ECO:0000313" key="11">
    <source>
        <dbReference type="EMBL" id="RNL65616.1"/>
    </source>
</evidence>
<dbReference type="SUPFAM" id="SSF47203">
    <property type="entry name" value="Acyl-CoA dehydrogenase C-terminal domain-like"/>
    <property type="match status" value="1"/>
</dbReference>
<feature type="domain" description="Acyl-CoA dehydrogenase/oxidase C-terminal" evidence="7">
    <location>
        <begin position="231"/>
        <end position="400"/>
    </location>
</feature>
<evidence type="ECO:0000259" key="9">
    <source>
        <dbReference type="Pfam" id="PF02771"/>
    </source>
</evidence>
<dbReference type="PANTHER" id="PTHR43292:SF3">
    <property type="entry name" value="ACYL-COA DEHYDROGENASE FADE29"/>
    <property type="match status" value="1"/>
</dbReference>
<dbReference type="AlphaFoldDB" id="A0A2S4HD34"/>
<evidence type="ECO:0000259" key="8">
    <source>
        <dbReference type="Pfam" id="PF02770"/>
    </source>
</evidence>
<proteinExistence type="inferred from homology"/>
<feature type="domain" description="Acyl-CoA dehydrogenase/oxidase N-terminal" evidence="9">
    <location>
        <begin position="11"/>
        <end position="118"/>
    </location>
</feature>
<keyword evidence="13" id="KW-1185">Reference proteome</keyword>
<gene>
    <name evidence="10" type="ORF">C0068_14865</name>
    <name evidence="11" type="ORF">D0911_07090</name>
</gene>
<comment type="caution">
    <text evidence="10">The sequence shown here is derived from an EMBL/GenBank/DDBJ whole genome shotgun (WGS) entry which is preliminary data.</text>
</comment>
<dbReference type="InterPro" id="IPR036250">
    <property type="entry name" value="AcylCo_DH-like_C"/>
</dbReference>
<dbReference type="GO" id="GO:0050660">
    <property type="term" value="F:flavin adenine dinucleotide binding"/>
    <property type="evidence" value="ECO:0007669"/>
    <property type="project" value="InterPro"/>
</dbReference>
<dbReference type="Gene3D" id="1.20.140.10">
    <property type="entry name" value="Butyryl-CoA Dehydrogenase, subunit A, domain 3"/>
    <property type="match status" value="1"/>
</dbReference>
<reference evidence="10" key="1">
    <citation type="submission" date="2018-01" db="EMBL/GenBank/DDBJ databases">
        <authorList>
            <person name="Yu X.-D."/>
        </authorList>
    </citation>
    <scope>NUCLEOTIDE SEQUENCE</scope>
    <source>
        <strain evidence="10">ZX-21</strain>
    </source>
</reference>
<dbReference type="InterPro" id="IPR046373">
    <property type="entry name" value="Acyl-CoA_Oxase/DH_mid-dom_sf"/>
</dbReference>
<dbReference type="PANTHER" id="PTHR43292">
    <property type="entry name" value="ACYL-COA DEHYDROGENASE"/>
    <property type="match status" value="1"/>
</dbReference>